<accession>A0A5M8Q355</accession>
<feature type="region of interest" description="Disordered" evidence="1">
    <location>
        <begin position="88"/>
        <end position="115"/>
    </location>
</feature>
<evidence type="ECO:0000259" key="2">
    <source>
        <dbReference type="Pfam" id="PF24625"/>
    </source>
</evidence>
<comment type="caution">
    <text evidence="3">The sequence shown here is derived from an EMBL/GenBank/DDBJ whole genome shotgun (WGS) entry which is preliminary data.</text>
</comment>
<feature type="compositionally biased region" description="Polar residues" evidence="1">
    <location>
        <begin position="449"/>
        <end position="460"/>
    </location>
</feature>
<sequence>MARGNRKATAIGSGIKRQAPSKSSNRRRNKATNDNAPRMGAPYFAHDALDPAIYPANIRQPVGGPSPNPTIIELEGDESDDAVLDVGSEADDESDNLAKTKKPSKSNRPPVRPLRDVKRIRVEGGRAPAPKRIQADLDSDDEVIVKMKAEKFTDKQIAARLREEGRVNYHYKTISSRWIRIKNALEKRRDQDLDDQLTDWHEGDDYVLLQAISAADREIYRLKQAVQERKWRLVSMQMRDIKPNTNYSKDACRSRFEALENDTATIPPELGDDPEQGAGQREEAKGKAAKTNARRRLEKAEGLENVRAANGASKKIHTALKETPASSSRVGTPGSARYSLPVNRIVDVSDDTSSLSDLDSEFGGSSIAFDDEILSASKPTGLLPVKGLTHDNSGSLVVQSQEISTRQGSPESSFSSGANIDKSDPESAQPHKKPTFVPTEHQASRRQSHSTQQEDTYSTGSEGGAVVQDMECFLKESVHEECTENLRSSCPTTKTRITTELLTCLSTVASPASSHSCRSGTSVISQQRPLSVAKDKTSPSISDGLRTTNNHTNQYPSTVASPASSDTYRSGTFAISQQRPLSVVKDGTSPSTAAQLVVELRDRHLVEEATKDQTIKKVETKRAAAMENRPLTSRQLQAILKTKDFEDLLAASRRLSLNTDASKPILIFQLIDHYMYSYSGYDPIFTPSRLQAASQPDTRGQTRPDDSIRLEAADESLNDNAKKRTRRSAPITGEGVTVPGLAYTRGSEQISLSQRVEETPLPRIHPRLDTSKEHMEAKDESDKKRKRSLAGGVRKNSMEAGRGPGGPNSGRNPSRPLKHLRTILPKPAAGDPAAQAQLNPLDASLFYAANNPSMGEPRANVATMTDTTLFYAANNPSMGEPRANVPTMTDTTRFYAANNPTMTELGSRFSATSNMPPVYAANNPSMGEPGSPFPAMINMPPVYAANNPSIGEPGARFPAAINMSPVYAANNPSMGEPRARFPATISMGPPVYAANSTSMGEPRARFPAAINMSPVYGMGNLSMGEFGANDAAMTDTPRFYTTNNPAIDPAILDSPMPQFYERESPIVTESAAFNSTMVGTPSDEWGIDNLVVTGNVREFAPQPQQRGRQGGTGTLTGRREPTYHRVRVSGLPRDVREDELQAFFVPYNPAVIDRSQVRATRSATLFFDDRGTRSLGIDQGISGEVDKAEEDPPMMQSLPFLSFIRESRASLLALSGHMHQAFAFALLTDRLLPSLQANAFLSGL</sequence>
<feature type="region of interest" description="Disordered" evidence="1">
    <location>
        <begin position="512"/>
        <end position="568"/>
    </location>
</feature>
<feature type="region of interest" description="Disordered" evidence="1">
    <location>
        <begin position="390"/>
        <end position="463"/>
    </location>
</feature>
<dbReference type="Pfam" id="PF24625">
    <property type="entry name" value="DUF7626"/>
    <property type="match status" value="1"/>
</dbReference>
<dbReference type="EMBL" id="VXIT01000001">
    <property type="protein sequence ID" value="KAA6415850.1"/>
    <property type="molecule type" value="Genomic_DNA"/>
</dbReference>
<protein>
    <recommendedName>
        <fullName evidence="2">DUF7626 domain-containing protein</fullName>
    </recommendedName>
</protein>
<feature type="compositionally biased region" description="Polar residues" evidence="1">
    <location>
        <begin position="538"/>
        <end position="568"/>
    </location>
</feature>
<proteinExistence type="predicted"/>
<feature type="compositionally biased region" description="Basic and acidic residues" evidence="1">
    <location>
        <begin position="700"/>
        <end position="712"/>
    </location>
</feature>
<feature type="compositionally biased region" description="Polar residues" evidence="1">
    <location>
        <begin position="512"/>
        <end position="529"/>
    </location>
</feature>
<feature type="region of interest" description="Disordered" evidence="1">
    <location>
        <begin position="309"/>
        <end position="337"/>
    </location>
</feature>
<gene>
    <name evidence="3" type="ORF">FRX48_00568</name>
</gene>
<dbReference type="Proteomes" id="UP000324767">
    <property type="component" value="Unassembled WGS sequence"/>
</dbReference>
<dbReference type="InterPro" id="IPR056043">
    <property type="entry name" value="DUF7626"/>
</dbReference>
<dbReference type="OrthoDB" id="5321209at2759"/>
<feature type="compositionally biased region" description="Polar residues" evidence="1">
    <location>
        <begin position="390"/>
        <end position="418"/>
    </location>
</feature>
<evidence type="ECO:0000256" key="1">
    <source>
        <dbReference type="SAM" id="MobiDB-lite"/>
    </source>
</evidence>
<feature type="region of interest" description="Disordered" evidence="1">
    <location>
        <begin position="691"/>
        <end position="818"/>
    </location>
</feature>
<reference evidence="3 4" key="1">
    <citation type="submission" date="2019-09" db="EMBL/GenBank/DDBJ databases">
        <title>The hologenome of the rock-dwelling lichen Lasallia pustulata.</title>
        <authorList>
            <person name="Greshake Tzovaras B."/>
            <person name="Segers F."/>
            <person name="Bicker A."/>
            <person name="Dal Grande F."/>
            <person name="Otte J."/>
            <person name="Hankeln T."/>
            <person name="Schmitt I."/>
            <person name="Ebersberger I."/>
        </authorList>
    </citation>
    <scope>NUCLEOTIDE SEQUENCE [LARGE SCALE GENOMIC DNA]</scope>
    <source>
        <strain evidence="3">A1-1</strain>
    </source>
</reference>
<feature type="domain" description="DUF7626" evidence="2">
    <location>
        <begin position="136"/>
        <end position="190"/>
    </location>
</feature>
<feature type="region of interest" description="Disordered" evidence="1">
    <location>
        <begin position="1"/>
        <end position="44"/>
    </location>
</feature>
<dbReference type="AlphaFoldDB" id="A0A5M8Q355"/>
<evidence type="ECO:0000313" key="3">
    <source>
        <dbReference type="EMBL" id="KAA6415850.1"/>
    </source>
</evidence>
<organism evidence="3 4">
    <name type="scientific">Lasallia pustulata</name>
    <dbReference type="NCBI Taxonomy" id="136370"/>
    <lineage>
        <taxon>Eukaryota</taxon>
        <taxon>Fungi</taxon>
        <taxon>Dikarya</taxon>
        <taxon>Ascomycota</taxon>
        <taxon>Pezizomycotina</taxon>
        <taxon>Lecanoromycetes</taxon>
        <taxon>OSLEUM clade</taxon>
        <taxon>Umbilicariomycetidae</taxon>
        <taxon>Umbilicariales</taxon>
        <taxon>Umbilicariaceae</taxon>
        <taxon>Lasallia</taxon>
    </lineage>
</organism>
<feature type="compositionally biased region" description="Basic and acidic residues" evidence="1">
    <location>
        <begin position="755"/>
        <end position="783"/>
    </location>
</feature>
<feature type="region of interest" description="Disordered" evidence="1">
    <location>
        <begin position="260"/>
        <end position="296"/>
    </location>
</feature>
<evidence type="ECO:0000313" key="4">
    <source>
        <dbReference type="Proteomes" id="UP000324767"/>
    </source>
</evidence>
<name>A0A5M8Q355_9LECA</name>